<keyword evidence="2 4" id="KW-0808">Transferase</keyword>
<dbReference type="PRINTS" id="PR00990">
    <property type="entry name" value="RIBOKINASE"/>
</dbReference>
<dbReference type="CDD" id="cd01166">
    <property type="entry name" value="KdgK"/>
    <property type="match status" value="1"/>
</dbReference>
<evidence type="ECO:0000313" key="7">
    <source>
        <dbReference type="Proteomes" id="UP000294682"/>
    </source>
</evidence>
<reference evidence="6 7" key="1">
    <citation type="submission" date="2019-03" db="EMBL/GenBank/DDBJ databases">
        <title>Genomic Encyclopedia of Type Strains, Phase IV (KMG-IV): sequencing the most valuable type-strain genomes for metagenomic binning, comparative biology and taxonomic classification.</title>
        <authorList>
            <person name="Goeker M."/>
        </authorList>
    </citation>
    <scope>NUCLEOTIDE SEQUENCE [LARGE SCALE GENOMIC DNA]</scope>
    <source>
        <strain evidence="6 7">DSM 100433</strain>
    </source>
</reference>
<dbReference type="EMBL" id="SLUK01000003">
    <property type="protein sequence ID" value="TCL44197.1"/>
    <property type="molecule type" value="Genomic_DNA"/>
</dbReference>
<dbReference type="PROSITE" id="PS00584">
    <property type="entry name" value="PFKB_KINASES_2"/>
    <property type="match status" value="1"/>
</dbReference>
<dbReference type="RefSeq" id="WP_132084281.1">
    <property type="nucleotide sequence ID" value="NZ_JADNAH010000077.1"/>
</dbReference>
<dbReference type="Proteomes" id="UP000294682">
    <property type="component" value="Unassembled WGS sequence"/>
</dbReference>
<dbReference type="SUPFAM" id="SSF53613">
    <property type="entry name" value="Ribokinase-like"/>
    <property type="match status" value="1"/>
</dbReference>
<dbReference type="PROSITE" id="PS00583">
    <property type="entry name" value="PFKB_KINASES_1"/>
    <property type="match status" value="1"/>
</dbReference>
<evidence type="ECO:0000256" key="1">
    <source>
        <dbReference type="ARBA" id="ARBA00010688"/>
    </source>
</evidence>
<dbReference type="AlphaFoldDB" id="A0A9X8Y8U7"/>
<comment type="caution">
    <text evidence="6">The sequence shown here is derived from an EMBL/GenBank/DDBJ whole genome shotgun (WGS) entry which is preliminary data.</text>
</comment>
<comment type="similarity">
    <text evidence="1 4">Belongs to the carbohydrate kinase PfkB family.</text>
</comment>
<dbReference type="InterPro" id="IPR002139">
    <property type="entry name" value="Ribo/fructo_kinase"/>
</dbReference>
<keyword evidence="7" id="KW-1185">Reference proteome</keyword>
<proteinExistence type="inferred from homology"/>
<dbReference type="InterPro" id="IPR029056">
    <property type="entry name" value="Ribokinase-like"/>
</dbReference>
<evidence type="ECO:0000256" key="2">
    <source>
        <dbReference type="ARBA" id="ARBA00022679"/>
    </source>
</evidence>
<dbReference type="PANTHER" id="PTHR10584:SF166">
    <property type="entry name" value="RIBOKINASE"/>
    <property type="match status" value="1"/>
</dbReference>
<sequence>MLDVLTIGAACVDVLVRGLGRFDPEREINPARQVELCAGGDALNEAVVLTRLGKRAGLLAALGEGNAADFIAGQLSHAGVDLSMCHRDQHRPSPVSVVMIRTDGQRSFVSPPPESLPRLPRELRLPKAKVVTLASLYQPPFLDLGFALSCARQAKEMGAVLCADAVCPPGAKMEQYRELWPLVDYFFPNLEEAETLTGERDPERAAEMILRFGVGTALVKTGKRGCLAKNQKGSHQSPAFLTGAVDTTGAGDCFASGFIAGLLEGEDLAGCCRLANAAASLAVRRIGATAGIESRRQLQDVLDGK</sequence>
<dbReference type="PANTHER" id="PTHR10584">
    <property type="entry name" value="SUGAR KINASE"/>
    <property type="match status" value="1"/>
</dbReference>
<evidence type="ECO:0000259" key="5">
    <source>
        <dbReference type="Pfam" id="PF00294"/>
    </source>
</evidence>
<evidence type="ECO:0000313" key="6">
    <source>
        <dbReference type="EMBL" id="TCL44197.1"/>
    </source>
</evidence>
<organism evidence="6 7">
    <name type="scientific">Harryflintia acetispora</name>
    <dbReference type="NCBI Taxonomy" id="1849041"/>
    <lineage>
        <taxon>Bacteria</taxon>
        <taxon>Bacillati</taxon>
        <taxon>Bacillota</taxon>
        <taxon>Clostridia</taxon>
        <taxon>Eubacteriales</taxon>
        <taxon>Oscillospiraceae</taxon>
        <taxon>Harryflintia</taxon>
    </lineage>
</organism>
<name>A0A9X8Y8U7_9FIRM</name>
<gene>
    <name evidence="6" type="ORF">EDD78_103235</name>
</gene>
<keyword evidence="3 4" id="KW-0418">Kinase</keyword>
<dbReference type="Pfam" id="PF00294">
    <property type="entry name" value="PfkB"/>
    <property type="match status" value="1"/>
</dbReference>
<dbReference type="InterPro" id="IPR011611">
    <property type="entry name" value="PfkB_dom"/>
</dbReference>
<evidence type="ECO:0000256" key="3">
    <source>
        <dbReference type="ARBA" id="ARBA00022777"/>
    </source>
</evidence>
<dbReference type="GO" id="GO:0006796">
    <property type="term" value="P:phosphate-containing compound metabolic process"/>
    <property type="evidence" value="ECO:0007669"/>
    <property type="project" value="UniProtKB-ARBA"/>
</dbReference>
<protein>
    <submittedName>
        <fullName evidence="6">Sugar/nucleoside kinase (Ribokinase family)</fullName>
    </submittedName>
</protein>
<dbReference type="InterPro" id="IPR002173">
    <property type="entry name" value="Carboh/pur_kinase_PfkB_CS"/>
</dbReference>
<feature type="domain" description="Carbohydrate kinase PfkB" evidence="5">
    <location>
        <begin position="2"/>
        <end position="293"/>
    </location>
</feature>
<evidence type="ECO:0000256" key="4">
    <source>
        <dbReference type="RuleBase" id="RU003704"/>
    </source>
</evidence>
<dbReference type="Gene3D" id="3.40.1190.20">
    <property type="match status" value="1"/>
</dbReference>
<accession>A0A9X8Y8U7</accession>
<dbReference type="GO" id="GO:0016301">
    <property type="term" value="F:kinase activity"/>
    <property type="evidence" value="ECO:0007669"/>
    <property type="project" value="UniProtKB-KW"/>
</dbReference>